<feature type="compositionally biased region" description="Polar residues" evidence="1">
    <location>
        <begin position="223"/>
        <end position="237"/>
    </location>
</feature>
<evidence type="ECO:0000313" key="3">
    <source>
        <dbReference type="Proteomes" id="UP000886595"/>
    </source>
</evidence>
<dbReference type="Proteomes" id="UP000886595">
    <property type="component" value="Unassembled WGS sequence"/>
</dbReference>
<reference evidence="2 3" key="1">
    <citation type="submission" date="2020-02" db="EMBL/GenBank/DDBJ databases">
        <authorList>
            <person name="Ma Q."/>
            <person name="Huang Y."/>
            <person name="Song X."/>
            <person name="Pei D."/>
        </authorList>
    </citation>
    <scope>NUCLEOTIDE SEQUENCE [LARGE SCALE GENOMIC DNA]</scope>
    <source>
        <strain evidence="2">Sxm20200214</strain>
        <tissue evidence="2">Leaf</tissue>
    </source>
</reference>
<sequence>MLSSLIDEIRNQRVANQTITNRLDQAERELAEQRAANIRERNQTPLDPLRATSNPQSIGLFGTPEIPSARSGRYTGENSERPPPQGMTHRSLSYSGLDEIDPGLQRPRSTPIQFQNRSTERQGEPRTWIAPAYINKFREIKAKISHPNEVVALAELKNGVWFSSKFRDELAVRAPISLDDALHRASYFATHEEEVATLKEQYSANKNNAAKKPTASKEPATKGQHSYAINSSPQKSSTYDLSKYCAFHDRKGHSTEECRAALSSQSENKKTTEETGEEEGRDTEQESPSSPPPAPKKRVDMILWGPNTNATDKIRRQTEGKIRFEITVAILTLENPDEATPPPSIAQYNPNMKPPCGKIPNFKRKNKMTKIRELLEKQIALQIQKKTECRPLITICLGGRDTTNQH</sequence>
<protein>
    <submittedName>
        <fullName evidence="2">Uncharacterized protein</fullName>
    </submittedName>
</protein>
<evidence type="ECO:0000313" key="2">
    <source>
        <dbReference type="EMBL" id="KAG2287633.1"/>
    </source>
</evidence>
<feature type="compositionally biased region" description="Basic and acidic residues" evidence="1">
    <location>
        <begin position="31"/>
        <end position="42"/>
    </location>
</feature>
<feature type="region of interest" description="Disordered" evidence="1">
    <location>
        <begin position="256"/>
        <end position="300"/>
    </location>
</feature>
<accession>A0A8X7RE98</accession>
<evidence type="ECO:0000256" key="1">
    <source>
        <dbReference type="SAM" id="MobiDB-lite"/>
    </source>
</evidence>
<comment type="caution">
    <text evidence="2">The sequence shown here is derived from an EMBL/GenBank/DDBJ whole genome shotgun (WGS) entry which is preliminary data.</text>
</comment>
<proteinExistence type="predicted"/>
<feature type="region of interest" description="Disordered" evidence="1">
    <location>
        <begin position="31"/>
        <end position="123"/>
    </location>
</feature>
<name>A0A8X7RE98_BRACI</name>
<feature type="compositionally biased region" description="Polar residues" evidence="1">
    <location>
        <begin position="107"/>
        <end position="117"/>
    </location>
</feature>
<gene>
    <name evidence="2" type="ORF">Bca52824_047237</name>
</gene>
<dbReference type="EMBL" id="JAAMPC010000010">
    <property type="protein sequence ID" value="KAG2287633.1"/>
    <property type="molecule type" value="Genomic_DNA"/>
</dbReference>
<feature type="region of interest" description="Disordered" evidence="1">
    <location>
        <begin position="206"/>
        <end position="237"/>
    </location>
</feature>
<organism evidence="2 3">
    <name type="scientific">Brassica carinata</name>
    <name type="common">Ethiopian mustard</name>
    <name type="synonym">Abyssinian cabbage</name>
    <dbReference type="NCBI Taxonomy" id="52824"/>
    <lineage>
        <taxon>Eukaryota</taxon>
        <taxon>Viridiplantae</taxon>
        <taxon>Streptophyta</taxon>
        <taxon>Embryophyta</taxon>
        <taxon>Tracheophyta</taxon>
        <taxon>Spermatophyta</taxon>
        <taxon>Magnoliopsida</taxon>
        <taxon>eudicotyledons</taxon>
        <taxon>Gunneridae</taxon>
        <taxon>Pentapetalae</taxon>
        <taxon>rosids</taxon>
        <taxon>malvids</taxon>
        <taxon>Brassicales</taxon>
        <taxon>Brassicaceae</taxon>
        <taxon>Brassiceae</taxon>
        <taxon>Brassica</taxon>
    </lineage>
</organism>
<keyword evidence="3" id="KW-1185">Reference proteome</keyword>
<dbReference type="AlphaFoldDB" id="A0A8X7RE98"/>
<dbReference type="OrthoDB" id="1105748at2759"/>
<feature type="region of interest" description="Disordered" evidence="1">
    <location>
        <begin position="335"/>
        <end position="358"/>
    </location>
</feature>